<comment type="caution">
    <text evidence="1">The sequence shown here is derived from an EMBL/GenBank/DDBJ whole genome shotgun (WGS) entry which is preliminary data.</text>
</comment>
<sequence length="83" mass="9188">MFTIEHEFDATVVTLVDEPASHRQEDITINAFASCVTVEQLNPQTNRVEQVTFSMAQLRDLAAALDLPEGVYRLIPDDTPGQG</sequence>
<organism evidence="1 2">
    <name type="scientific">Halocynthiibacter styelae</name>
    <dbReference type="NCBI Taxonomy" id="2761955"/>
    <lineage>
        <taxon>Bacteria</taxon>
        <taxon>Pseudomonadati</taxon>
        <taxon>Pseudomonadota</taxon>
        <taxon>Alphaproteobacteria</taxon>
        <taxon>Rhodobacterales</taxon>
        <taxon>Paracoccaceae</taxon>
        <taxon>Halocynthiibacter</taxon>
    </lineage>
</organism>
<evidence type="ECO:0000313" key="2">
    <source>
        <dbReference type="Proteomes" id="UP000640583"/>
    </source>
</evidence>
<evidence type="ECO:0008006" key="3">
    <source>
        <dbReference type="Google" id="ProtNLM"/>
    </source>
</evidence>
<protein>
    <recommendedName>
        <fullName evidence="3">Phosphomannomutase</fullName>
    </recommendedName>
</protein>
<gene>
    <name evidence="1" type="ORF">H1D41_05550</name>
</gene>
<dbReference type="EMBL" id="JADCKQ010000003">
    <property type="protein sequence ID" value="MBI1493098.1"/>
    <property type="molecule type" value="Genomic_DNA"/>
</dbReference>
<evidence type="ECO:0000313" key="1">
    <source>
        <dbReference type="EMBL" id="MBI1493098.1"/>
    </source>
</evidence>
<keyword evidence="2" id="KW-1185">Reference proteome</keyword>
<dbReference type="Proteomes" id="UP000640583">
    <property type="component" value="Unassembled WGS sequence"/>
</dbReference>
<proteinExistence type="predicted"/>
<accession>A0A8J7IV51</accession>
<dbReference type="AlphaFoldDB" id="A0A8J7IV51"/>
<reference evidence="1" key="1">
    <citation type="submission" date="2020-10" db="EMBL/GenBank/DDBJ databases">
        <title>Paenihalocynthiibacter styelae gen. nov., sp. nov., isolated from stalked sea squirt Styela clava.</title>
        <authorList>
            <person name="Kim Y.-O."/>
            <person name="Yoon J.-H."/>
        </authorList>
    </citation>
    <scope>NUCLEOTIDE SEQUENCE</scope>
    <source>
        <strain evidence="1">MYP1-1</strain>
    </source>
</reference>
<dbReference type="RefSeq" id="WP_228847952.1">
    <property type="nucleotide sequence ID" value="NZ_JADCKQ010000003.1"/>
</dbReference>
<name>A0A8J7IV51_9RHOB</name>